<proteinExistence type="predicted"/>
<keyword evidence="7 9" id="KW-0804">Transcription</keyword>
<dbReference type="Pfam" id="PF25299">
    <property type="entry name" value="ZZ_ADA2"/>
    <property type="match status" value="1"/>
</dbReference>
<dbReference type="CDD" id="cd00167">
    <property type="entry name" value="SANT"/>
    <property type="match status" value="1"/>
</dbReference>
<dbReference type="PROSITE" id="PS01357">
    <property type="entry name" value="ZF_ZZ_1"/>
    <property type="match status" value="1"/>
</dbReference>
<dbReference type="SUPFAM" id="SSF57850">
    <property type="entry name" value="RING/U-box"/>
    <property type="match status" value="1"/>
</dbReference>
<dbReference type="AlphaFoldDB" id="A0A314ZUW4"/>
<dbReference type="GO" id="GO:0003713">
    <property type="term" value="F:transcription coactivator activity"/>
    <property type="evidence" value="ECO:0007669"/>
    <property type="project" value="InterPro"/>
</dbReference>
<dbReference type="PROSITE" id="PS51294">
    <property type="entry name" value="HTH_MYB"/>
    <property type="match status" value="1"/>
</dbReference>
<feature type="domain" description="ZZ-type" evidence="13">
    <location>
        <begin position="51"/>
        <end position="107"/>
    </location>
</feature>
<evidence type="ECO:0000256" key="8">
    <source>
        <dbReference type="ARBA" id="ARBA00023242"/>
    </source>
</evidence>
<keyword evidence="18" id="KW-1185">Reference proteome</keyword>
<evidence type="ECO:0000256" key="9">
    <source>
        <dbReference type="PIRNR" id="PIRNR025024"/>
    </source>
</evidence>
<dbReference type="FunFam" id="1.10.10.60:FF:000115">
    <property type="entry name" value="Transcriptional adapter 2"/>
    <property type="match status" value="1"/>
</dbReference>
<dbReference type="InterPro" id="IPR009057">
    <property type="entry name" value="Homeodomain-like_sf"/>
</dbReference>
<comment type="caution">
    <text evidence="17">The sequence shown here is derived from an EMBL/GenBank/DDBJ whole genome shotgun (WGS) entry which is preliminary data.</text>
</comment>
<dbReference type="InterPro" id="IPR001005">
    <property type="entry name" value="SANT/Myb"/>
</dbReference>
<name>A0A314ZUW4_PRUYE</name>
<evidence type="ECO:0000259" key="12">
    <source>
        <dbReference type="PROSITE" id="PS50090"/>
    </source>
</evidence>
<evidence type="ECO:0000256" key="7">
    <source>
        <dbReference type="ARBA" id="ARBA00023163"/>
    </source>
</evidence>
<gene>
    <name evidence="17" type="ORF">Pyn_26357</name>
</gene>
<sequence length="584" mass="65915">MGRSRAASHPAVDNHNQSRGKRKRTASGAEPAENSSTAQKAVAQETSEPKGAFYHCNYCNKDISGKTRIKCVVCPDFDLCIECFSVGAELTPHKCNHPYRVMDNLSFPLLCPDWNADEEMLLLEGIEMYGFGNWTEVSEHVGTKSRQHCIDHFKAIYMNSPRFPLPDMSHVMGKSREELLALAKGSGEIKKETDNPLNEAVHFSSLKSLVMMLAFILSPMLVEITLKEVSSFSTGVKCEESKKNPACQSSSHSTADDASGLVLGAVKKASNKAQIKDETKVCKVEESQVDRSVGGKKLRSLGDEGPSITEFSGYNFKRQEFEIEYDNDAEQILADMEFKDSDTNADRELKLRVLHVYSKRLDERKRRKDFILERNLLYPDPFERNLSPEEREIYHRFKVFMRFHSNEEHKELLKSIIEEQQIVKRILDLQEARTAGCRTAAEASRYLEEKRTKETEESSLRIKESSQAGKGLQISPRGAFKGSTGPHPVSKDSFLTTQAISSSLDYWDITGLVGADLLSETEQRLCSEMRILPSHYLNMLQIISTEIENGNVKKKSDAHSLFKVEPSKVDRVYDMLVKKGMAQE</sequence>
<dbReference type="SUPFAM" id="SSF46689">
    <property type="entry name" value="Homeodomain-like"/>
    <property type="match status" value="2"/>
</dbReference>
<dbReference type="OrthoDB" id="270417at2759"/>
<evidence type="ECO:0000259" key="13">
    <source>
        <dbReference type="PROSITE" id="PS50135"/>
    </source>
</evidence>
<evidence type="ECO:0000256" key="3">
    <source>
        <dbReference type="ARBA" id="ARBA00022771"/>
    </source>
</evidence>
<accession>A0A314ZUW4</accession>
<evidence type="ECO:0000256" key="1">
    <source>
        <dbReference type="ARBA" id="ARBA00004123"/>
    </source>
</evidence>
<keyword evidence="4" id="KW-0862">Zinc</keyword>
<dbReference type="CDD" id="cd02335">
    <property type="entry name" value="ZZ_ADA2"/>
    <property type="match status" value="1"/>
</dbReference>
<dbReference type="InterPro" id="IPR036388">
    <property type="entry name" value="WH-like_DNA-bd_sf"/>
</dbReference>
<evidence type="ECO:0000256" key="4">
    <source>
        <dbReference type="ARBA" id="ARBA00022833"/>
    </source>
</evidence>
<evidence type="ECO:0000259" key="15">
    <source>
        <dbReference type="PROSITE" id="PS51293"/>
    </source>
</evidence>
<dbReference type="PIRSF" id="PIRSF025024">
    <property type="entry name" value="Transcriptional_adaptor_2"/>
    <property type="match status" value="1"/>
</dbReference>
<dbReference type="Gene3D" id="1.10.10.60">
    <property type="entry name" value="Homeodomain-like"/>
    <property type="match status" value="1"/>
</dbReference>
<keyword evidence="8 9" id="KW-0539">Nucleus</keyword>
<dbReference type="InterPro" id="IPR016827">
    <property type="entry name" value="Ada2/TADA2"/>
</dbReference>
<evidence type="ECO:0000313" key="18">
    <source>
        <dbReference type="Proteomes" id="UP000250321"/>
    </source>
</evidence>
<dbReference type="InterPro" id="IPR017884">
    <property type="entry name" value="SANT_dom"/>
</dbReference>
<dbReference type="EMBL" id="PJQY01000027">
    <property type="protein sequence ID" value="PQQ20761.1"/>
    <property type="molecule type" value="Genomic_DNA"/>
</dbReference>
<dbReference type="InterPro" id="IPR055141">
    <property type="entry name" value="TADA2A_B-like_dom"/>
</dbReference>
<dbReference type="STRING" id="2094558.A0A314ZUW4"/>
<evidence type="ECO:0000259" key="16">
    <source>
        <dbReference type="PROSITE" id="PS51294"/>
    </source>
</evidence>
<dbReference type="GO" id="GO:0006357">
    <property type="term" value="P:regulation of transcription by RNA polymerase II"/>
    <property type="evidence" value="ECO:0007669"/>
    <property type="project" value="InterPro"/>
</dbReference>
<dbReference type="PROSITE" id="PS50090">
    <property type="entry name" value="MYB_LIKE"/>
    <property type="match status" value="1"/>
</dbReference>
<keyword evidence="5 9" id="KW-0805">Transcription regulation</keyword>
<dbReference type="PROSITE" id="PS51293">
    <property type="entry name" value="SANT"/>
    <property type="match status" value="1"/>
</dbReference>
<dbReference type="GO" id="GO:0003677">
    <property type="term" value="F:DNA binding"/>
    <property type="evidence" value="ECO:0007669"/>
    <property type="project" value="UniProtKB-KW"/>
</dbReference>
<protein>
    <recommendedName>
        <fullName evidence="9">Transcriptional adapter</fullName>
    </recommendedName>
</protein>
<dbReference type="PROSITE" id="PS50135">
    <property type="entry name" value="ZF_ZZ_2"/>
    <property type="match status" value="1"/>
</dbReference>
<dbReference type="Pfam" id="PF00249">
    <property type="entry name" value="Myb_DNA-binding"/>
    <property type="match status" value="1"/>
</dbReference>
<dbReference type="Pfam" id="PF22941">
    <property type="entry name" value="TADA2A-like_3rd"/>
    <property type="match status" value="1"/>
</dbReference>
<dbReference type="InterPro" id="IPR043145">
    <property type="entry name" value="Znf_ZZ_sf"/>
</dbReference>
<feature type="domain" description="SANT" evidence="15">
    <location>
        <begin position="109"/>
        <end position="161"/>
    </location>
</feature>
<dbReference type="InterPro" id="IPR017930">
    <property type="entry name" value="Myb_dom"/>
</dbReference>
<dbReference type="InterPro" id="IPR041983">
    <property type="entry name" value="ADA2-like_ZZ"/>
</dbReference>
<dbReference type="PANTHER" id="PTHR12374">
    <property type="entry name" value="TRANSCRIPTIONAL ADAPTOR 2 ADA2 -RELATED"/>
    <property type="match status" value="1"/>
</dbReference>
<feature type="domain" description="Myb-like" evidence="12">
    <location>
        <begin position="114"/>
        <end position="157"/>
    </location>
</feature>
<feature type="region of interest" description="Disordered" evidence="11">
    <location>
        <begin position="447"/>
        <end position="487"/>
    </location>
</feature>
<dbReference type="PROSITE" id="PS50934">
    <property type="entry name" value="SWIRM"/>
    <property type="match status" value="1"/>
</dbReference>
<dbReference type="PANTHER" id="PTHR12374:SF20">
    <property type="entry name" value="TRANSCRIPTIONAL ADAPTER 2-ALPHA"/>
    <property type="match status" value="1"/>
</dbReference>
<comment type="subcellular location">
    <subcellularLocation>
        <location evidence="1 9">Nucleus</location>
    </subcellularLocation>
</comment>
<reference evidence="17 18" key="1">
    <citation type="submission" date="2018-02" db="EMBL/GenBank/DDBJ databases">
        <title>Draft genome of wild Prunus yedoensis var. nudiflora.</title>
        <authorList>
            <person name="Baek S."/>
            <person name="Kim J.-H."/>
            <person name="Choi K."/>
            <person name="Kim G.-B."/>
            <person name="Cho A."/>
            <person name="Jang H."/>
            <person name="Shin C.-H."/>
            <person name="Yu H.-J."/>
            <person name="Mun J.-H."/>
        </authorList>
    </citation>
    <scope>NUCLEOTIDE SEQUENCE [LARGE SCALE GENOMIC DNA]</scope>
    <source>
        <strain evidence="18">cv. Jeju island</strain>
        <tissue evidence="17">Leaf</tissue>
    </source>
</reference>
<dbReference type="InterPro" id="IPR000433">
    <property type="entry name" value="Znf_ZZ"/>
</dbReference>
<keyword evidence="2" id="KW-0479">Metal-binding</keyword>
<dbReference type="Gene3D" id="1.10.10.10">
    <property type="entry name" value="Winged helix-like DNA-binding domain superfamily/Winged helix DNA-binding domain"/>
    <property type="match status" value="1"/>
</dbReference>
<feature type="domain" description="HTH myb-type" evidence="16">
    <location>
        <begin position="114"/>
        <end position="161"/>
    </location>
</feature>
<keyword evidence="3 10" id="KW-0863">Zinc-finger</keyword>
<dbReference type="SMART" id="SM00717">
    <property type="entry name" value="SANT"/>
    <property type="match status" value="1"/>
</dbReference>
<feature type="compositionally biased region" description="Basic and acidic residues" evidence="11">
    <location>
        <begin position="447"/>
        <end position="464"/>
    </location>
</feature>
<keyword evidence="6" id="KW-0238">DNA-binding</keyword>
<feature type="domain" description="SWIRM" evidence="14">
    <location>
        <begin position="498"/>
        <end position="584"/>
    </location>
</feature>
<dbReference type="GO" id="GO:0006338">
    <property type="term" value="P:chromatin remodeling"/>
    <property type="evidence" value="ECO:0007669"/>
    <property type="project" value="TreeGrafter"/>
</dbReference>
<dbReference type="FunFam" id="1.10.10.10:FF:000087">
    <property type="entry name" value="Transcriptional adapter 2"/>
    <property type="match status" value="1"/>
</dbReference>
<evidence type="ECO:0000256" key="5">
    <source>
        <dbReference type="ARBA" id="ARBA00023015"/>
    </source>
</evidence>
<dbReference type="GO" id="GO:0008270">
    <property type="term" value="F:zinc ion binding"/>
    <property type="evidence" value="ECO:0007669"/>
    <property type="project" value="UniProtKB-KW"/>
</dbReference>
<dbReference type="GO" id="GO:0003682">
    <property type="term" value="F:chromatin binding"/>
    <property type="evidence" value="ECO:0007669"/>
    <property type="project" value="TreeGrafter"/>
</dbReference>
<organism evidence="17 18">
    <name type="scientific">Prunus yedoensis var. nudiflora</name>
    <dbReference type="NCBI Taxonomy" id="2094558"/>
    <lineage>
        <taxon>Eukaryota</taxon>
        <taxon>Viridiplantae</taxon>
        <taxon>Streptophyta</taxon>
        <taxon>Embryophyta</taxon>
        <taxon>Tracheophyta</taxon>
        <taxon>Spermatophyta</taxon>
        <taxon>Magnoliopsida</taxon>
        <taxon>eudicotyledons</taxon>
        <taxon>Gunneridae</taxon>
        <taxon>Pentapetalae</taxon>
        <taxon>rosids</taxon>
        <taxon>fabids</taxon>
        <taxon>Rosales</taxon>
        <taxon>Rosaceae</taxon>
        <taxon>Amygdaloideae</taxon>
        <taxon>Amygdaleae</taxon>
        <taxon>Prunus</taxon>
    </lineage>
</organism>
<evidence type="ECO:0000256" key="6">
    <source>
        <dbReference type="ARBA" id="ARBA00023125"/>
    </source>
</evidence>
<dbReference type="Proteomes" id="UP000250321">
    <property type="component" value="Unassembled WGS sequence"/>
</dbReference>
<evidence type="ECO:0000256" key="10">
    <source>
        <dbReference type="PROSITE-ProRule" id="PRU00228"/>
    </source>
</evidence>
<evidence type="ECO:0000256" key="2">
    <source>
        <dbReference type="ARBA" id="ARBA00022723"/>
    </source>
</evidence>
<dbReference type="FunFam" id="3.30.60.90:FF:000013">
    <property type="entry name" value="Transcriptional adapter"/>
    <property type="match status" value="1"/>
</dbReference>
<evidence type="ECO:0000259" key="14">
    <source>
        <dbReference type="PROSITE" id="PS50934"/>
    </source>
</evidence>
<feature type="region of interest" description="Disordered" evidence="11">
    <location>
        <begin position="1"/>
        <end position="44"/>
    </location>
</feature>
<dbReference type="GO" id="GO:0005634">
    <property type="term" value="C:nucleus"/>
    <property type="evidence" value="ECO:0007669"/>
    <property type="project" value="UniProtKB-SubCell"/>
</dbReference>
<dbReference type="SMART" id="SM00291">
    <property type="entry name" value="ZnF_ZZ"/>
    <property type="match status" value="1"/>
</dbReference>
<evidence type="ECO:0000256" key="11">
    <source>
        <dbReference type="SAM" id="MobiDB-lite"/>
    </source>
</evidence>
<evidence type="ECO:0000313" key="17">
    <source>
        <dbReference type="EMBL" id="PQQ20761.1"/>
    </source>
</evidence>
<dbReference type="Gene3D" id="3.30.60.90">
    <property type="match status" value="1"/>
</dbReference>
<dbReference type="InterPro" id="IPR007526">
    <property type="entry name" value="SWIRM"/>
</dbReference>